<dbReference type="OrthoDB" id="5242236at2"/>
<evidence type="ECO:0000313" key="6">
    <source>
        <dbReference type="EMBL" id="TFB79184.1"/>
    </source>
</evidence>
<accession>A0A4R8V7S7</accession>
<dbReference type="GO" id="GO:0042597">
    <property type="term" value="C:periplasmic space"/>
    <property type="evidence" value="ECO:0007669"/>
    <property type="project" value="InterPro"/>
</dbReference>
<dbReference type="Proteomes" id="UP000298488">
    <property type="component" value="Unassembled WGS sequence"/>
</dbReference>
<keyword evidence="4" id="KW-0472">Membrane</keyword>
<evidence type="ECO:0000313" key="7">
    <source>
        <dbReference type="Proteomes" id="UP000298488"/>
    </source>
</evidence>
<dbReference type="GO" id="GO:0046688">
    <property type="term" value="P:response to copper ion"/>
    <property type="evidence" value="ECO:0007669"/>
    <property type="project" value="InterPro"/>
</dbReference>
<comment type="caution">
    <text evidence="6">The sequence shown here is derived from an EMBL/GenBank/DDBJ whole genome shotgun (WGS) entry which is preliminary data.</text>
</comment>
<proteinExistence type="predicted"/>
<protein>
    <submittedName>
        <fullName evidence="6">Copper resistance protein CopC</fullName>
    </submittedName>
</protein>
<dbReference type="Gene3D" id="2.60.40.1220">
    <property type="match status" value="1"/>
</dbReference>
<feature type="transmembrane region" description="Helical" evidence="4">
    <location>
        <begin position="209"/>
        <end position="230"/>
    </location>
</feature>
<dbReference type="InterPro" id="IPR014755">
    <property type="entry name" value="Cu-Rt/internalin_Ig-like"/>
</dbReference>
<evidence type="ECO:0000256" key="1">
    <source>
        <dbReference type="ARBA" id="ARBA00022729"/>
    </source>
</evidence>
<organism evidence="6 7">
    <name type="scientific">Terrimesophilobacter mesophilus</name>
    <dbReference type="NCBI Taxonomy" id="433647"/>
    <lineage>
        <taxon>Bacteria</taxon>
        <taxon>Bacillati</taxon>
        <taxon>Actinomycetota</taxon>
        <taxon>Actinomycetes</taxon>
        <taxon>Micrococcales</taxon>
        <taxon>Microbacteriaceae</taxon>
        <taxon>Terrimesophilobacter</taxon>
    </lineage>
</organism>
<dbReference type="InterPro" id="IPR007348">
    <property type="entry name" value="CopC_dom"/>
</dbReference>
<keyword evidence="4" id="KW-0812">Transmembrane</keyword>
<keyword evidence="2" id="KW-0186">Copper</keyword>
<gene>
    <name evidence="6" type="ORF">E3N84_03400</name>
</gene>
<dbReference type="InterPro" id="IPR014756">
    <property type="entry name" value="Ig_E-set"/>
</dbReference>
<feature type="domain" description="CopC" evidence="5">
    <location>
        <begin position="71"/>
        <end position="167"/>
    </location>
</feature>
<dbReference type="EMBL" id="SOFI01000003">
    <property type="protein sequence ID" value="TFB79184.1"/>
    <property type="molecule type" value="Genomic_DNA"/>
</dbReference>
<name>A0A4R8V7S7_9MICO</name>
<dbReference type="Pfam" id="PF04234">
    <property type="entry name" value="CopC"/>
    <property type="match status" value="1"/>
</dbReference>
<evidence type="ECO:0000256" key="3">
    <source>
        <dbReference type="SAM" id="MobiDB-lite"/>
    </source>
</evidence>
<evidence type="ECO:0000256" key="4">
    <source>
        <dbReference type="SAM" id="Phobius"/>
    </source>
</evidence>
<dbReference type="SUPFAM" id="SSF81296">
    <property type="entry name" value="E set domains"/>
    <property type="match status" value="1"/>
</dbReference>
<reference evidence="6 7" key="1">
    <citation type="submission" date="2019-03" db="EMBL/GenBank/DDBJ databases">
        <title>Genomics of glacier-inhabiting Cryobacterium strains.</title>
        <authorList>
            <person name="Liu Q."/>
            <person name="Xin Y.-H."/>
        </authorList>
    </citation>
    <scope>NUCLEOTIDE SEQUENCE [LARGE SCALE GENOMIC DNA]</scope>
    <source>
        <strain evidence="6 7">CGMCC 1.10440</strain>
    </source>
</reference>
<evidence type="ECO:0000256" key="2">
    <source>
        <dbReference type="ARBA" id="ARBA00023008"/>
    </source>
</evidence>
<keyword evidence="4" id="KW-1133">Transmembrane helix</keyword>
<feature type="compositionally biased region" description="Basic residues" evidence="3">
    <location>
        <begin position="1"/>
        <end position="27"/>
    </location>
</feature>
<keyword evidence="7" id="KW-1185">Reference proteome</keyword>
<keyword evidence="1" id="KW-0732">Signal</keyword>
<feature type="region of interest" description="Disordered" evidence="3">
    <location>
        <begin position="1"/>
        <end position="34"/>
    </location>
</feature>
<evidence type="ECO:0000259" key="5">
    <source>
        <dbReference type="Pfam" id="PF04234"/>
    </source>
</evidence>
<dbReference type="AlphaFoldDB" id="A0A4R8V7S7"/>
<sequence length="239" mass="24927">MRVRRYAGAQSRHRRTRRRHHRHRRGDRRTAQEGVGVRAPTWAARAGAFLGVGAALALVAAFAIAAPAAAHNYYVSSTPAINEVVTTLPDEFTVTTNDNLLDLNGTGGGFFIEVKGPDGLYYGDGCVTVNGASVSMPAALGPAGEYTLAWQVVSTDGHTVSDSFHFTWQPAPDAETSTTGSSTVPNCHGTAVGIPDSTAPPADNSSADILWIGGAVVAVALAIVATLMLLRPRKAPPAA</sequence>
<dbReference type="GO" id="GO:0005507">
    <property type="term" value="F:copper ion binding"/>
    <property type="evidence" value="ECO:0007669"/>
    <property type="project" value="InterPro"/>
</dbReference>